<organism evidence="1 2">
    <name type="scientific">Armillaria ostoyae</name>
    <name type="common">Armillaria root rot fungus</name>
    <dbReference type="NCBI Taxonomy" id="47428"/>
    <lineage>
        <taxon>Eukaryota</taxon>
        <taxon>Fungi</taxon>
        <taxon>Dikarya</taxon>
        <taxon>Basidiomycota</taxon>
        <taxon>Agaricomycotina</taxon>
        <taxon>Agaricomycetes</taxon>
        <taxon>Agaricomycetidae</taxon>
        <taxon>Agaricales</taxon>
        <taxon>Marasmiineae</taxon>
        <taxon>Physalacriaceae</taxon>
        <taxon>Armillaria</taxon>
    </lineage>
</organism>
<keyword evidence="2" id="KW-1185">Reference proteome</keyword>
<protein>
    <submittedName>
        <fullName evidence="1">Uncharacterized protein</fullName>
    </submittedName>
</protein>
<gene>
    <name evidence="1" type="ORF">ARMOST_20799</name>
</gene>
<dbReference type="EMBL" id="FUEG01000042">
    <property type="protein sequence ID" value="SJL17253.1"/>
    <property type="molecule type" value="Genomic_DNA"/>
</dbReference>
<evidence type="ECO:0000313" key="1">
    <source>
        <dbReference type="EMBL" id="SJL17253.1"/>
    </source>
</evidence>
<dbReference type="Proteomes" id="UP000219338">
    <property type="component" value="Unassembled WGS sequence"/>
</dbReference>
<accession>A0A284S8C7</accession>
<proteinExistence type="predicted"/>
<name>A0A284S8C7_ARMOS</name>
<reference evidence="2" key="1">
    <citation type="journal article" date="2017" name="Nat. Ecol. Evol.">
        <title>Genome expansion and lineage-specific genetic innovations in the forest pathogenic fungi Armillaria.</title>
        <authorList>
            <person name="Sipos G."/>
            <person name="Prasanna A.N."/>
            <person name="Walter M.C."/>
            <person name="O'Connor E."/>
            <person name="Balint B."/>
            <person name="Krizsan K."/>
            <person name="Kiss B."/>
            <person name="Hess J."/>
            <person name="Varga T."/>
            <person name="Slot J."/>
            <person name="Riley R."/>
            <person name="Boka B."/>
            <person name="Rigling D."/>
            <person name="Barry K."/>
            <person name="Lee J."/>
            <person name="Mihaltcheva S."/>
            <person name="LaButti K."/>
            <person name="Lipzen A."/>
            <person name="Waldron R."/>
            <person name="Moloney N.M."/>
            <person name="Sperisen C."/>
            <person name="Kredics L."/>
            <person name="Vagvoelgyi C."/>
            <person name="Patrignani A."/>
            <person name="Fitzpatrick D."/>
            <person name="Nagy I."/>
            <person name="Doyle S."/>
            <person name="Anderson J.B."/>
            <person name="Grigoriev I.V."/>
            <person name="Gueldener U."/>
            <person name="Muensterkoetter M."/>
            <person name="Nagy L.G."/>
        </authorList>
    </citation>
    <scope>NUCLEOTIDE SEQUENCE [LARGE SCALE GENOMIC DNA]</scope>
    <source>
        <strain evidence="2">C18/9</strain>
    </source>
</reference>
<dbReference type="AlphaFoldDB" id="A0A284S8C7"/>
<sequence length="19" mass="2395">MAAKMQFIEKERLDFSRMY</sequence>
<evidence type="ECO:0000313" key="2">
    <source>
        <dbReference type="Proteomes" id="UP000219338"/>
    </source>
</evidence>